<evidence type="ECO:0000256" key="3">
    <source>
        <dbReference type="ARBA" id="ARBA00022801"/>
    </source>
</evidence>
<dbReference type="GO" id="GO:0006508">
    <property type="term" value="P:proteolysis"/>
    <property type="evidence" value="ECO:0007669"/>
    <property type="project" value="UniProtKB-KW"/>
</dbReference>
<dbReference type="AlphaFoldDB" id="A0AAD6YF28"/>
<evidence type="ECO:0000256" key="5">
    <source>
        <dbReference type="SAM" id="Phobius"/>
    </source>
</evidence>
<dbReference type="InterPro" id="IPR000209">
    <property type="entry name" value="Peptidase_S8/S53_dom"/>
</dbReference>
<keyword evidence="8" id="KW-1185">Reference proteome</keyword>
<keyword evidence="5" id="KW-0472">Membrane</keyword>
<comment type="caution">
    <text evidence="7">The sequence shown here is derived from an EMBL/GenBank/DDBJ whole genome shotgun (WGS) entry which is preliminary data.</text>
</comment>
<evidence type="ECO:0000313" key="8">
    <source>
        <dbReference type="Proteomes" id="UP001219525"/>
    </source>
</evidence>
<feature type="domain" description="Peptidase S8/S53" evidence="6">
    <location>
        <begin position="93"/>
        <end position="379"/>
    </location>
</feature>
<organism evidence="7 8">
    <name type="scientific">Mycena pura</name>
    <dbReference type="NCBI Taxonomy" id="153505"/>
    <lineage>
        <taxon>Eukaryota</taxon>
        <taxon>Fungi</taxon>
        <taxon>Dikarya</taxon>
        <taxon>Basidiomycota</taxon>
        <taxon>Agaricomycotina</taxon>
        <taxon>Agaricomycetes</taxon>
        <taxon>Agaricomycetidae</taxon>
        <taxon>Agaricales</taxon>
        <taxon>Marasmiineae</taxon>
        <taxon>Mycenaceae</taxon>
        <taxon>Mycena</taxon>
    </lineage>
</organism>
<accession>A0AAD6YF28</accession>
<dbReference type="PANTHER" id="PTHR43806:SF11">
    <property type="entry name" value="CEREVISIN-RELATED"/>
    <property type="match status" value="1"/>
</dbReference>
<gene>
    <name evidence="7" type="ORF">GGX14DRAFT_392940</name>
</gene>
<sequence length="414" mass="45512">MSSGNGPAPLCLAVGMVLSLILPVVVKRRLGHLRYTEELSYWGTKRIYSRGNDFKYTPSQRAATASVETAVTANYGYEIPDLPNGKLGALGEGVIIYVIESEVCFDPNYLDIPKTRYSYLPNVEPDTFSHLAQNRKGWADIHGTLVANMAAGVQFGAAPQATLVAVYRDPSKAKGLKAALELIKTHYDAQTSKPPAIINMSFGQVQAANPEKLLGFNPLKEFLDCDELICELTDKRGILLVAAAGNEKVEVSSETRDAVDKYLLKSTNEKDKEAILAFLQAKQVVLPASHPKVLSVGGHDEKDDCTQFYHGSGVDIYAPGFYVPYFTTPNNVWRNCPTYISAHSPLNQIRTLVDTRKPAATPLVAGSIARRMSERQQQGMPRQSPEWWIGLVKAEARVKIKENYLLHCCAPRGG</sequence>
<name>A0AAD6YF28_9AGAR</name>
<keyword evidence="3" id="KW-0378">Hydrolase</keyword>
<keyword evidence="5" id="KW-1133">Transmembrane helix</keyword>
<evidence type="ECO:0000256" key="2">
    <source>
        <dbReference type="ARBA" id="ARBA00022670"/>
    </source>
</evidence>
<protein>
    <submittedName>
        <fullName evidence="7">Peptidase S8/S53 domain-containing protein</fullName>
    </submittedName>
</protein>
<keyword evidence="4" id="KW-0720">Serine protease</keyword>
<dbReference type="GO" id="GO:0004252">
    <property type="term" value="F:serine-type endopeptidase activity"/>
    <property type="evidence" value="ECO:0007669"/>
    <property type="project" value="InterPro"/>
</dbReference>
<dbReference type="SUPFAM" id="SSF52743">
    <property type="entry name" value="Subtilisin-like"/>
    <property type="match status" value="1"/>
</dbReference>
<dbReference type="PANTHER" id="PTHR43806">
    <property type="entry name" value="PEPTIDASE S8"/>
    <property type="match status" value="1"/>
</dbReference>
<dbReference type="EMBL" id="JARJCW010000021">
    <property type="protein sequence ID" value="KAJ7213436.1"/>
    <property type="molecule type" value="Genomic_DNA"/>
</dbReference>
<evidence type="ECO:0000256" key="4">
    <source>
        <dbReference type="ARBA" id="ARBA00022825"/>
    </source>
</evidence>
<evidence type="ECO:0000259" key="6">
    <source>
        <dbReference type="Pfam" id="PF00082"/>
    </source>
</evidence>
<keyword evidence="5" id="KW-0812">Transmembrane</keyword>
<dbReference type="Pfam" id="PF00082">
    <property type="entry name" value="Peptidase_S8"/>
    <property type="match status" value="1"/>
</dbReference>
<reference evidence="7" key="1">
    <citation type="submission" date="2023-03" db="EMBL/GenBank/DDBJ databases">
        <title>Massive genome expansion in bonnet fungi (Mycena s.s.) driven by repeated elements and novel gene families across ecological guilds.</title>
        <authorList>
            <consortium name="Lawrence Berkeley National Laboratory"/>
            <person name="Harder C.B."/>
            <person name="Miyauchi S."/>
            <person name="Viragh M."/>
            <person name="Kuo A."/>
            <person name="Thoen E."/>
            <person name="Andreopoulos B."/>
            <person name="Lu D."/>
            <person name="Skrede I."/>
            <person name="Drula E."/>
            <person name="Henrissat B."/>
            <person name="Morin E."/>
            <person name="Kohler A."/>
            <person name="Barry K."/>
            <person name="LaButti K."/>
            <person name="Morin E."/>
            <person name="Salamov A."/>
            <person name="Lipzen A."/>
            <person name="Mereny Z."/>
            <person name="Hegedus B."/>
            <person name="Baldrian P."/>
            <person name="Stursova M."/>
            <person name="Weitz H."/>
            <person name="Taylor A."/>
            <person name="Grigoriev I.V."/>
            <person name="Nagy L.G."/>
            <person name="Martin F."/>
            <person name="Kauserud H."/>
        </authorList>
    </citation>
    <scope>NUCLEOTIDE SEQUENCE</scope>
    <source>
        <strain evidence="7">9144</strain>
    </source>
</reference>
<evidence type="ECO:0000313" key="7">
    <source>
        <dbReference type="EMBL" id="KAJ7213436.1"/>
    </source>
</evidence>
<keyword evidence="2" id="KW-0645">Protease</keyword>
<comment type="similarity">
    <text evidence="1">Belongs to the peptidase S8 family.</text>
</comment>
<proteinExistence type="inferred from homology"/>
<dbReference type="InterPro" id="IPR036852">
    <property type="entry name" value="Peptidase_S8/S53_dom_sf"/>
</dbReference>
<evidence type="ECO:0000256" key="1">
    <source>
        <dbReference type="ARBA" id="ARBA00011073"/>
    </source>
</evidence>
<feature type="transmembrane region" description="Helical" evidence="5">
    <location>
        <begin position="6"/>
        <end position="26"/>
    </location>
</feature>
<dbReference type="InterPro" id="IPR050131">
    <property type="entry name" value="Peptidase_S8_subtilisin-like"/>
</dbReference>
<dbReference type="Gene3D" id="3.40.50.200">
    <property type="entry name" value="Peptidase S8/S53 domain"/>
    <property type="match status" value="1"/>
</dbReference>
<dbReference type="Proteomes" id="UP001219525">
    <property type="component" value="Unassembled WGS sequence"/>
</dbReference>